<feature type="region of interest" description="Disordered" evidence="1">
    <location>
        <begin position="49"/>
        <end position="92"/>
    </location>
</feature>
<gene>
    <name evidence="3" type="ORF">EJ04DRAFT_244037</name>
</gene>
<evidence type="ECO:0000256" key="1">
    <source>
        <dbReference type="SAM" id="MobiDB-lite"/>
    </source>
</evidence>
<reference evidence="3" key="1">
    <citation type="journal article" date="2020" name="Stud. Mycol.">
        <title>101 Dothideomycetes genomes: a test case for predicting lifestyles and emergence of pathogens.</title>
        <authorList>
            <person name="Haridas S."/>
            <person name="Albert R."/>
            <person name="Binder M."/>
            <person name="Bloem J."/>
            <person name="Labutti K."/>
            <person name="Salamov A."/>
            <person name="Andreopoulos B."/>
            <person name="Baker S."/>
            <person name="Barry K."/>
            <person name="Bills G."/>
            <person name="Bluhm B."/>
            <person name="Cannon C."/>
            <person name="Castanera R."/>
            <person name="Culley D."/>
            <person name="Daum C."/>
            <person name="Ezra D."/>
            <person name="Gonzalez J."/>
            <person name="Henrissat B."/>
            <person name="Kuo A."/>
            <person name="Liang C."/>
            <person name="Lipzen A."/>
            <person name="Lutzoni F."/>
            <person name="Magnuson J."/>
            <person name="Mondo S."/>
            <person name="Nolan M."/>
            <person name="Ohm R."/>
            <person name="Pangilinan J."/>
            <person name="Park H.-J."/>
            <person name="Ramirez L."/>
            <person name="Alfaro M."/>
            <person name="Sun H."/>
            <person name="Tritt A."/>
            <person name="Yoshinaga Y."/>
            <person name="Zwiers L.-H."/>
            <person name="Turgeon B."/>
            <person name="Goodwin S."/>
            <person name="Spatafora J."/>
            <person name="Crous P."/>
            <person name="Grigoriev I."/>
        </authorList>
    </citation>
    <scope>NUCLEOTIDE SEQUENCE</scope>
    <source>
        <strain evidence="3">CBS 125425</strain>
    </source>
</reference>
<evidence type="ECO:0008006" key="5">
    <source>
        <dbReference type="Google" id="ProtNLM"/>
    </source>
</evidence>
<evidence type="ECO:0000256" key="2">
    <source>
        <dbReference type="SAM" id="SignalP"/>
    </source>
</evidence>
<accession>A0A9P4R028</accession>
<sequence length="312" mass="33261">MRSRCGRWGRVGGALLAAGCCWEGRCLSIMQAEPWRGGRNTTARLKCNDDGAFPSPRSPLHADTGPQGAPTGARAFAGQSQAARSQGNGRRGLHWQSAAQVARGSEIPDAIGRRNSAHCWPLVLGAGGVITCCSHVAAAPGPWLSLSSQPPTNSLRVAAPRLHSVSQLPRVASRLPLLLRLFYLCPDLCPVSVLRHDSLPQFLPQATPSPGQHRRSRSAVATQGPLAAESALSRVLASSLLLSHHLPRRHRPSADQTRRLPSVAAALLPLQSAPAACTWLPRACWPSLHLVCRLRLKAQWALGSAESPCSRA</sequence>
<name>A0A9P4R028_9PLEO</name>
<dbReference type="EMBL" id="ML996146">
    <property type="protein sequence ID" value="KAF2734605.1"/>
    <property type="molecule type" value="Genomic_DNA"/>
</dbReference>
<evidence type="ECO:0000313" key="3">
    <source>
        <dbReference type="EMBL" id="KAF2734605.1"/>
    </source>
</evidence>
<proteinExistence type="predicted"/>
<keyword evidence="2" id="KW-0732">Signal</keyword>
<feature type="chain" id="PRO_5040143913" description="Secreted protein" evidence="2">
    <location>
        <begin position="27"/>
        <end position="312"/>
    </location>
</feature>
<comment type="caution">
    <text evidence="3">The sequence shown here is derived from an EMBL/GenBank/DDBJ whole genome shotgun (WGS) entry which is preliminary data.</text>
</comment>
<dbReference type="AlphaFoldDB" id="A0A9P4R028"/>
<feature type="compositionally biased region" description="Polar residues" evidence="1">
    <location>
        <begin position="78"/>
        <end position="88"/>
    </location>
</feature>
<protein>
    <recommendedName>
        <fullName evidence="5">Secreted protein</fullName>
    </recommendedName>
</protein>
<organism evidence="3 4">
    <name type="scientific">Polyplosphaeria fusca</name>
    <dbReference type="NCBI Taxonomy" id="682080"/>
    <lineage>
        <taxon>Eukaryota</taxon>
        <taxon>Fungi</taxon>
        <taxon>Dikarya</taxon>
        <taxon>Ascomycota</taxon>
        <taxon>Pezizomycotina</taxon>
        <taxon>Dothideomycetes</taxon>
        <taxon>Pleosporomycetidae</taxon>
        <taxon>Pleosporales</taxon>
        <taxon>Tetraplosphaeriaceae</taxon>
        <taxon>Polyplosphaeria</taxon>
    </lineage>
</organism>
<keyword evidence="4" id="KW-1185">Reference proteome</keyword>
<dbReference type="Proteomes" id="UP000799444">
    <property type="component" value="Unassembled WGS sequence"/>
</dbReference>
<feature type="signal peptide" evidence="2">
    <location>
        <begin position="1"/>
        <end position="26"/>
    </location>
</feature>
<evidence type="ECO:0000313" key="4">
    <source>
        <dbReference type="Proteomes" id="UP000799444"/>
    </source>
</evidence>